<sequence>MARYFHVDRRARFVAGQAVELSRPDLAAVPDLAQHFNGLFPAGVSAHGMQYLNLDVKAGNGEPATELIWEYVRRAHFPDRPSRFTATCAWRDLDEARAWRSRAGMPNAKIWTLGAAEGFIANMSLLHVGTSTLRASQFAHAYWAGEQGPELDGMPPPCWEVLLCGPITVGDEV</sequence>
<proteinExistence type="predicted"/>
<gene>
    <name evidence="1" type="ORF">SAMN05192543_11566</name>
</gene>
<evidence type="ECO:0000313" key="1">
    <source>
        <dbReference type="EMBL" id="SFK00692.1"/>
    </source>
</evidence>
<dbReference type="EMBL" id="FOQU01000015">
    <property type="protein sequence ID" value="SFK00692.1"/>
    <property type="molecule type" value="Genomic_DNA"/>
</dbReference>
<accession>A0A1I3VZS4</accession>
<name>A0A1I3VZS4_9BURK</name>
<protein>
    <recommendedName>
        <fullName evidence="3">DUF2441 domain-containing protein</fullName>
    </recommendedName>
</protein>
<dbReference type="SUPFAM" id="SSF56399">
    <property type="entry name" value="ADP-ribosylation"/>
    <property type="match status" value="1"/>
</dbReference>
<evidence type="ECO:0000313" key="2">
    <source>
        <dbReference type="Proteomes" id="UP000199548"/>
    </source>
</evidence>
<dbReference type="STRING" id="420953.SAMN05192543_11566"/>
<evidence type="ECO:0008006" key="3">
    <source>
        <dbReference type="Google" id="ProtNLM"/>
    </source>
</evidence>
<organism evidence="1 2">
    <name type="scientific">Paraburkholderia megapolitana</name>
    <dbReference type="NCBI Taxonomy" id="420953"/>
    <lineage>
        <taxon>Bacteria</taxon>
        <taxon>Pseudomonadati</taxon>
        <taxon>Pseudomonadota</taxon>
        <taxon>Betaproteobacteria</taxon>
        <taxon>Burkholderiales</taxon>
        <taxon>Burkholderiaceae</taxon>
        <taxon>Paraburkholderia</taxon>
    </lineage>
</organism>
<dbReference type="AlphaFoldDB" id="A0A1I3VZS4"/>
<reference evidence="1 2" key="1">
    <citation type="submission" date="2016-10" db="EMBL/GenBank/DDBJ databases">
        <authorList>
            <person name="de Groot N.N."/>
        </authorList>
    </citation>
    <scope>NUCLEOTIDE SEQUENCE [LARGE SCALE GENOMIC DNA]</scope>
    <source>
        <strain evidence="1 2">LMG 23650</strain>
    </source>
</reference>
<dbReference type="Proteomes" id="UP000199548">
    <property type="component" value="Unassembled WGS sequence"/>
</dbReference>
<keyword evidence="2" id="KW-1185">Reference proteome</keyword>